<organism evidence="2 3">
    <name type="scientific">Lasiosphaeris hirsuta</name>
    <dbReference type="NCBI Taxonomy" id="260670"/>
    <lineage>
        <taxon>Eukaryota</taxon>
        <taxon>Fungi</taxon>
        <taxon>Dikarya</taxon>
        <taxon>Ascomycota</taxon>
        <taxon>Pezizomycotina</taxon>
        <taxon>Sordariomycetes</taxon>
        <taxon>Sordariomycetidae</taxon>
        <taxon>Sordariales</taxon>
        <taxon>Lasiosphaeriaceae</taxon>
        <taxon>Lasiosphaeris</taxon>
    </lineage>
</organism>
<dbReference type="EMBL" id="JAUKUA010000001">
    <property type="protein sequence ID" value="KAK0730110.1"/>
    <property type="molecule type" value="Genomic_DNA"/>
</dbReference>
<name>A0AA40B9G1_9PEZI</name>
<comment type="caution">
    <text evidence="2">The sequence shown here is derived from an EMBL/GenBank/DDBJ whole genome shotgun (WGS) entry which is preliminary data.</text>
</comment>
<protein>
    <recommendedName>
        <fullName evidence="4">Secreted protein</fullName>
    </recommendedName>
</protein>
<evidence type="ECO:0000313" key="3">
    <source>
        <dbReference type="Proteomes" id="UP001172102"/>
    </source>
</evidence>
<dbReference type="AlphaFoldDB" id="A0AA40B9G1"/>
<reference evidence="2" key="1">
    <citation type="submission" date="2023-06" db="EMBL/GenBank/DDBJ databases">
        <title>Genome-scale phylogeny and comparative genomics of the fungal order Sordariales.</title>
        <authorList>
            <consortium name="Lawrence Berkeley National Laboratory"/>
            <person name="Hensen N."/>
            <person name="Bonometti L."/>
            <person name="Westerberg I."/>
            <person name="Brannstrom I.O."/>
            <person name="Guillou S."/>
            <person name="Cros-Aarteil S."/>
            <person name="Calhoun S."/>
            <person name="Haridas S."/>
            <person name="Kuo A."/>
            <person name="Mondo S."/>
            <person name="Pangilinan J."/>
            <person name="Riley R."/>
            <person name="Labutti K."/>
            <person name="Andreopoulos B."/>
            <person name="Lipzen A."/>
            <person name="Chen C."/>
            <person name="Yanf M."/>
            <person name="Daum C."/>
            <person name="Ng V."/>
            <person name="Clum A."/>
            <person name="Steindorff A."/>
            <person name="Ohm R."/>
            <person name="Martin F."/>
            <person name="Silar P."/>
            <person name="Natvig D."/>
            <person name="Lalanne C."/>
            <person name="Gautier V."/>
            <person name="Ament-Velasquez S.L."/>
            <person name="Kruys A."/>
            <person name="Hutchinson M.I."/>
            <person name="Powell A.J."/>
            <person name="Barry K."/>
            <person name="Miller A.N."/>
            <person name="Grigoriev I.V."/>
            <person name="Debuchy R."/>
            <person name="Gladieux P."/>
            <person name="Thoren M.H."/>
            <person name="Johannesson H."/>
        </authorList>
    </citation>
    <scope>NUCLEOTIDE SEQUENCE</scope>
    <source>
        <strain evidence="2">SMH4607-1</strain>
    </source>
</reference>
<feature type="chain" id="PRO_5041288328" description="Secreted protein" evidence="1">
    <location>
        <begin position="23"/>
        <end position="117"/>
    </location>
</feature>
<gene>
    <name evidence="2" type="ORF">B0H67DRAFT_23949</name>
</gene>
<sequence>MSCSASLASRLLFMLPAGHSSANTRPCPKVFGPRIPTALGTNSIRQAATVVSDDSLGAIGAPRCVQLVSSRTCTSMYMSTSYTTVIVYRDKSSSLEDRFMISRRSSIHSTPGRGALL</sequence>
<keyword evidence="1" id="KW-0732">Signal</keyword>
<evidence type="ECO:0008006" key="4">
    <source>
        <dbReference type="Google" id="ProtNLM"/>
    </source>
</evidence>
<evidence type="ECO:0000256" key="1">
    <source>
        <dbReference type="SAM" id="SignalP"/>
    </source>
</evidence>
<feature type="signal peptide" evidence="1">
    <location>
        <begin position="1"/>
        <end position="22"/>
    </location>
</feature>
<accession>A0AA40B9G1</accession>
<keyword evidence="3" id="KW-1185">Reference proteome</keyword>
<proteinExistence type="predicted"/>
<dbReference type="Proteomes" id="UP001172102">
    <property type="component" value="Unassembled WGS sequence"/>
</dbReference>
<evidence type="ECO:0000313" key="2">
    <source>
        <dbReference type="EMBL" id="KAK0730110.1"/>
    </source>
</evidence>